<keyword evidence="2" id="KW-0723">Serine/threonine-protein kinase</keyword>
<dbReference type="PANTHER" id="PTHR43671">
    <property type="entry name" value="SERINE/THREONINE-PROTEIN KINASE NEK"/>
    <property type="match status" value="1"/>
</dbReference>
<dbReference type="PANTHER" id="PTHR43671:SF98">
    <property type="entry name" value="SERINE_THREONINE-PROTEIN KINASE NEK11"/>
    <property type="match status" value="1"/>
</dbReference>
<dbReference type="AlphaFoldDB" id="A0A1S9RIJ6"/>
<feature type="region of interest" description="Disordered" evidence="13">
    <location>
        <begin position="795"/>
        <end position="940"/>
    </location>
</feature>
<feature type="compositionally biased region" description="Basic and acidic residues" evidence="13">
    <location>
        <begin position="888"/>
        <end position="897"/>
    </location>
</feature>
<dbReference type="Pfam" id="PF00400">
    <property type="entry name" value="WD40"/>
    <property type="match status" value="1"/>
</dbReference>
<feature type="domain" description="C2H2-type" evidence="15">
    <location>
        <begin position="973"/>
        <end position="1003"/>
    </location>
</feature>
<dbReference type="PROSITE" id="PS50157">
    <property type="entry name" value="ZINC_FINGER_C2H2_2"/>
    <property type="match status" value="2"/>
</dbReference>
<evidence type="ECO:0000259" key="14">
    <source>
        <dbReference type="PROSITE" id="PS50011"/>
    </source>
</evidence>
<dbReference type="Pfam" id="PF00069">
    <property type="entry name" value="Pkinase"/>
    <property type="match status" value="1"/>
</dbReference>
<feature type="compositionally biased region" description="Low complexity" evidence="13">
    <location>
        <begin position="836"/>
        <end position="845"/>
    </location>
</feature>
<dbReference type="GO" id="GO:0008270">
    <property type="term" value="F:zinc ion binding"/>
    <property type="evidence" value="ECO:0007669"/>
    <property type="project" value="UniProtKB-KW"/>
</dbReference>
<evidence type="ECO:0000256" key="1">
    <source>
        <dbReference type="ARBA" id="ARBA00012513"/>
    </source>
</evidence>
<evidence type="ECO:0000256" key="4">
    <source>
        <dbReference type="ARBA" id="ARBA00022723"/>
    </source>
</evidence>
<evidence type="ECO:0000256" key="8">
    <source>
        <dbReference type="ARBA" id="ARBA00022833"/>
    </source>
</evidence>
<feature type="domain" description="Protein kinase" evidence="14">
    <location>
        <begin position="47"/>
        <end position="313"/>
    </location>
</feature>
<accession>A0A1S9RIJ6</accession>
<keyword evidence="3" id="KW-0808">Transferase</keyword>
<feature type="region of interest" description="Disordered" evidence="13">
    <location>
        <begin position="988"/>
        <end position="1054"/>
    </location>
</feature>
<dbReference type="EC" id="2.7.11.1" evidence="1"/>
<proteinExistence type="predicted"/>
<dbReference type="SUPFAM" id="SSF56112">
    <property type="entry name" value="Protein kinase-like (PK-like)"/>
    <property type="match status" value="1"/>
</dbReference>
<protein>
    <recommendedName>
        <fullName evidence="1">non-specific serine/threonine protein kinase</fullName>
        <ecNumber evidence="1">2.7.11.1</ecNumber>
    </recommendedName>
</protein>
<feature type="compositionally biased region" description="Polar residues" evidence="13">
    <location>
        <begin position="854"/>
        <end position="883"/>
    </location>
</feature>
<evidence type="ECO:0000256" key="10">
    <source>
        <dbReference type="ARBA" id="ARBA00047899"/>
    </source>
</evidence>
<dbReference type="InterPro" id="IPR050660">
    <property type="entry name" value="NEK_Ser/Thr_kinase"/>
</dbReference>
<reference evidence="17" key="1">
    <citation type="submission" date="2015-09" db="EMBL/GenBank/DDBJ databases">
        <authorList>
            <person name="Fill T.P."/>
            <person name="Baretta J.F."/>
            <person name="de Almeida L.G."/>
            <person name="Rocha M."/>
            <person name="de Souza D.H."/>
            <person name="Malavazi I."/>
            <person name="Cerdeira L.T."/>
            <person name="Hong H."/>
            <person name="Samborskyy M."/>
            <person name="de Vasconcelos A.T."/>
            <person name="Leadlay P."/>
            <person name="Rodrigues-Filho E."/>
        </authorList>
    </citation>
    <scope>NUCLEOTIDE SEQUENCE [LARGE SCALE GENOMIC DNA]</scope>
    <source>
        <strain evidence="17">LaBioMMi 136</strain>
    </source>
</reference>
<evidence type="ECO:0000256" key="2">
    <source>
        <dbReference type="ARBA" id="ARBA00022527"/>
    </source>
</evidence>
<comment type="catalytic activity">
    <reaction evidence="11">
        <text>L-seryl-[protein] + ATP = O-phospho-L-seryl-[protein] + ADP + H(+)</text>
        <dbReference type="Rhea" id="RHEA:17989"/>
        <dbReference type="Rhea" id="RHEA-COMP:9863"/>
        <dbReference type="Rhea" id="RHEA-COMP:11604"/>
        <dbReference type="ChEBI" id="CHEBI:15378"/>
        <dbReference type="ChEBI" id="CHEBI:29999"/>
        <dbReference type="ChEBI" id="CHEBI:30616"/>
        <dbReference type="ChEBI" id="CHEBI:83421"/>
        <dbReference type="ChEBI" id="CHEBI:456216"/>
        <dbReference type="EC" id="2.7.11.1"/>
    </reaction>
</comment>
<dbReference type="SMART" id="SM00320">
    <property type="entry name" value="WD40"/>
    <property type="match status" value="2"/>
</dbReference>
<organism evidence="16 17">
    <name type="scientific">Penicillium brasilianum</name>
    <dbReference type="NCBI Taxonomy" id="104259"/>
    <lineage>
        <taxon>Eukaryota</taxon>
        <taxon>Fungi</taxon>
        <taxon>Dikarya</taxon>
        <taxon>Ascomycota</taxon>
        <taxon>Pezizomycotina</taxon>
        <taxon>Eurotiomycetes</taxon>
        <taxon>Eurotiomycetidae</taxon>
        <taxon>Eurotiales</taxon>
        <taxon>Aspergillaceae</taxon>
        <taxon>Penicillium</taxon>
    </lineage>
</organism>
<keyword evidence="8" id="KW-0862">Zinc</keyword>
<dbReference type="InterPro" id="IPR015943">
    <property type="entry name" value="WD40/YVTN_repeat-like_dom_sf"/>
</dbReference>
<dbReference type="Gene3D" id="3.30.160.60">
    <property type="entry name" value="Classic Zinc Finger"/>
    <property type="match status" value="1"/>
</dbReference>
<evidence type="ECO:0000256" key="3">
    <source>
        <dbReference type="ARBA" id="ARBA00022679"/>
    </source>
</evidence>
<dbReference type="PROSITE" id="PS00028">
    <property type="entry name" value="ZINC_FINGER_C2H2_1"/>
    <property type="match status" value="1"/>
</dbReference>
<keyword evidence="4" id="KW-0479">Metal-binding</keyword>
<dbReference type="InterPro" id="IPR008271">
    <property type="entry name" value="Ser/Thr_kinase_AS"/>
</dbReference>
<comment type="catalytic activity">
    <reaction evidence="10">
        <text>L-threonyl-[protein] + ATP = O-phospho-L-threonyl-[protein] + ADP + H(+)</text>
        <dbReference type="Rhea" id="RHEA:46608"/>
        <dbReference type="Rhea" id="RHEA-COMP:11060"/>
        <dbReference type="Rhea" id="RHEA-COMP:11605"/>
        <dbReference type="ChEBI" id="CHEBI:15378"/>
        <dbReference type="ChEBI" id="CHEBI:30013"/>
        <dbReference type="ChEBI" id="CHEBI:30616"/>
        <dbReference type="ChEBI" id="CHEBI:61977"/>
        <dbReference type="ChEBI" id="CHEBI:456216"/>
        <dbReference type="EC" id="2.7.11.1"/>
    </reaction>
</comment>
<dbReference type="Proteomes" id="UP000190744">
    <property type="component" value="Unassembled WGS sequence"/>
</dbReference>
<dbReference type="InterPro" id="IPR013087">
    <property type="entry name" value="Znf_C2H2_type"/>
</dbReference>
<evidence type="ECO:0000256" key="12">
    <source>
        <dbReference type="PROSITE-ProRule" id="PRU00042"/>
    </source>
</evidence>
<dbReference type="InterPro" id="IPR011009">
    <property type="entry name" value="Kinase-like_dom_sf"/>
</dbReference>
<dbReference type="InterPro" id="IPR036236">
    <property type="entry name" value="Znf_C2H2_sf"/>
</dbReference>
<dbReference type="PROSITE" id="PS00108">
    <property type="entry name" value="PROTEIN_KINASE_ST"/>
    <property type="match status" value="1"/>
</dbReference>
<keyword evidence="6 12" id="KW-0863">Zinc-finger</keyword>
<keyword evidence="7" id="KW-0418">Kinase</keyword>
<evidence type="ECO:0000313" key="16">
    <source>
        <dbReference type="EMBL" id="OOQ85323.1"/>
    </source>
</evidence>
<feature type="compositionally biased region" description="Polar residues" evidence="13">
    <location>
        <begin position="916"/>
        <end position="933"/>
    </location>
</feature>
<evidence type="ECO:0000256" key="7">
    <source>
        <dbReference type="ARBA" id="ARBA00022777"/>
    </source>
</evidence>
<gene>
    <name evidence="16" type="ORF">PEBR_26645</name>
</gene>
<keyword evidence="5" id="KW-0547">Nucleotide-binding</keyword>
<dbReference type="InterPro" id="IPR000719">
    <property type="entry name" value="Prot_kinase_dom"/>
</dbReference>
<dbReference type="GO" id="GO:0005524">
    <property type="term" value="F:ATP binding"/>
    <property type="evidence" value="ECO:0007669"/>
    <property type="project" value="UniProtKB-KW"/>
</dbReference>
<dbReference type="Pfam" id="PF00096">
    <property type="entry name" value="zf-C2H2"/>
    <property type="match status" value="1"/>
</dbReference>
<dbReference type="SUPFAM" id="SSF82171">
    <property type="entry name" value="DPP6 N-terminal domain-like"/>
    <property type="match status" value="1"/>
</dbReference>
<evidence type="ECO:0000256" key="13">
    <source>
        <dbReference type="SAM" id="MobiDB-lite"/>
    </source>
</evidence>
<evidence type="ECO:0000313" key="17">
    <source>
        <dbReference type="Proteomes" id="UP000190744"/>
    </source>
</evidence>
<dbReference type="PROSITE" id="PS50011">
    <property type="entry name" value="PROTEIN_KINASE_DOM"/>
    <property type="match status" value="1"/>
</dbReference>
<comment type="caution">
    <text evidence="16">The sequence shown here is derived from an EMBL/GenBank/DDBJ whole genome shotgun (WGS) entry which is preliminary data.</text>
</comment>
<feature type="domain" description="C2H2-type" evidence="15">
    <location>
        <begin position="940"/>
        <end position="972"/>
    </location>
</feature>
<dbReference type="Gene3D" id="2.130.10.10">
    <property type="entry name" value="YVTN repeat-like/Quinoprotein amine dehydrogenase"/>
    <property type="match status" value="1"/>
</dbReference>
<dbReference type="Gene3D" id="1.10.510.10">
    <property type="entry name" value="Transferase(Phosphotransferase) domain 1"/>
    <property type="match status" value="1"/>
</dbReference>
<dbReference type="FunFam" id="3.30.160.60:FF:000065">
    <property type="entry name" value="B-cell CLL/lymphoma 6, member B"/>
    <property type="match status" value="1"/>
</dbReference>
<keyword evidence="9" id="KW-0067">ATP-binding</keyword>
<evidence type="ECO:0000256" key="5">
    <source>
        <dbReference type="ARBA" id="ARBA00022741"/>
    </source>
</evidence>
<dbReference type="SMART" id="SM00220">
    <property type="entry name" value="S_TKc"/>
    <property type="match status" value="1"/>
</dbReference>
<feature type="compositionally biased region" description="Polar residues" evidence="13">
    <location>
        <begin position="1029"/>
        <end position="1040"/>
    </location>
</feature>
<name>A0A1S9RIJ6_PENBI</name>
<evidence type="ECO:0000256" key="9">
    <source>
        <dbReference type="ARBA" id="ARBA00022840"/>
    </source>
</evidence>
<evidence type="ECO:0000259" key="15">
    <source>
        <dbReference type="PROSITE" id="PS50157"/>
    </source>
</evidence>
<dbReference type="EMBL" id="LJBN01000169">
    <property type="protein sequence ID" value="OOQ85323.1"/>
    <property type="molecule type" value="Genomic_DNA"/>
</dbReference>
<dbReference type="SUPFAM" id="SSF57667">
    <property type="entry name" value="beta-beta-alpha zinc fingers"/>
    <property type="match status" value="1"/>
</dbReference>
<feature type="compositionally biased region" description="Low complexity" evidence="13">
    <location>
        <begin position="809"/>
        <end position="824"/>
    </location>
</feature>
<sequence>MAQISDLIRDSRLETYFLPDYRVETVHTYRESDPTGQRRVVNRSESWTRLKKIGIGGFGDVWLERCTSGGQPDGTLRAVKQMTVDLKYGSIDYNRELEAIAKFSHKRYERCFVKSFGWYEDGDQLFIAMEYLEAGDLFSFIYRKPPLPEAEAMEIAYQILEGLDMMHDNGFAHRDLKPHNILIKSHPPNRWWIKVADFGISKRIEEGTLPFSTARGTEGYIAPEIYGFVEKESAYATDIWALGEIVFRLLTQKPTFKNVGLLANYMAQPDIFPRGELDKLNVSSLGIDFVLAVMSPRPEERPTAKLALSHDWIREVKEPADTPLKFDFPKTNSITSITENLDNPTEDQFAAWSTLSIRPKPENKIPDGLRREDFRLKRNFEAHSLGALFSPDGSLLAITGPSPDVQIWRVEDGVLLYRLEGMRSPAFSPNSRYLAVLGDEKAWIVLPKSGTFRKVLTLPGEEVKFIAFSPGSELLATGGWCTQNRIKIWYSSTGEEYATFTPPATVPMGKESDDHDEMVALTFSSDGQRLLCATTFHTWSWDTAAGTFVDNPPTDEMGNLIKKQKGIFSLDGDFIAFENHRIWGSIFTGKSSGGRMTRLNVCDSLIWAWTISPDGRVVVTVASEHRDKILGFWDTVSGKLLYSTSTTSECFIRGDWNNPFNNIKGLCFSTDSSVMAFFGPPGVKGEQCGKPTGLEPSSISPTNSSNSRIHGLFKVAGPRLSPLFEGVQARVIGLLAGLLASAGLGSNVVDVLHDASDKHLSRAAVPIATFRGIQEMSSGMASIVSILNNDDHPSFAVRSHPRLPRTNTSPSHYPQQHPHQLPPLISDPQHARTHASSKSPSTSPRSTRHLFNPATESVQPTSPGSSDGSAYDYLSSQASSSTAYHPYARPDLRRDPFRYPSRGPAAPRTPPEIHATTATEAKSSHSQSGNTRGTGRKNKYPCPYAASHGCSATFTTSGHAARHGKKHTGEKSVHCPICNKAFTRKDNMKQHIRTHRTHSDDMRSTTSEPEAESRWALPRPDSGFAAQAHSRTVSQSTDASTPMPHASHGSQTPS</sequence>
<evidence type="ECO:0000256" key="6">
    <source>
        <dbReference type="ARBA" id="ARBA00022771"/>
    </source>
</evidence>
<dbReference type="GO" id="GO:0004674">
    <property type="term" value="F:protein serine/threonine kinase activity"/>
    <property type="evidence" value="ECO:0007669"/>
    <property type="project" value="UniProtKB-KW"/>
</dbReference>
<evidence type="ECO:0000256" key="11">
    <source>
        <dbReference type="ARBA" id="ARBA00048679"/>
    </source>
</evidence>
<dbReference type="InterPro" id="IPR001680">
    <property type="entry name" value="WD40_rpt"/>
</dbReference>
<dbReference type="SMART" id="SM00355">
    <property type="entry name" value="ZnF_C2H2"/>
    <property type="match status" value="2"/>
</dbReference>